<keyword evidence="5" id="KW-0560">Oxidoreductase</keyword>
<dbReference type="CDD" id="cd02137">
    <property type="entry name" value="MhqN-like"/>
    <property type="match status" value="1"/>
</dbReference>
<dbReference type="Gene3D" id="3.40.109.10">
    <property type="entry name" value="NADH Oxidase"/>
    <property type="match status" value="1"/>
</dbReference>
<dbReference type="AlphaFoldDB" id="A0A399ITY3"/>
<evidence type="ECO:0000313" key="7">
    <source>
        <dbReference type="EMBL" id="RII35769.1"/>
    </source>
</evidence>
<evidence type="ECO:0000256" key="2">
    <source>
        <dbReference type="ARBA" id="ARBA00007118"/>
    </source>
</evidence>
<comment type="similarity">
    <text evidence="2">Belongs to the nitroreductase family.</text>
</comment>
<organism evidence="7 8">
    <name type="scientific">Clostridium chromiireducens</name>
    <dbReference type="NCBI Taxonomy" id="225345"/>
    <lineage>
        <taxon>Bacteria</taxon>
        <taxon>Bacillati</taxon>
        <taxon>Bacillota</taxon>
        <taxon>Clostridia</taxon>
        <taxon>Eubacteriales</taxon>
        <taxon>Clostridiaceae</taxon>
        <taxon>Clostridium</taxon>
    </lineage>
</organism>
<feature type="domain" description="Nitroreductase" evidence="6">
    <location>
        <begin position="10"/>
        <end position="183"/>
    </location>
</feature>
<evidence type="ECO:0000313" key="8">
    <source>
        <dbReference type="Proteomes" id="UP000265930"/>
    </source>
</evidence>
<accession>A0A399ITY3</accession>
<evidence type="ECO:0000256" key="3">
    <source>
        <dbReference type="ARBA" id="ARBA00022630"/>
    </source>
</evidence>
<keyword evidence="3" id="KW-0285">Flavoprotein</keyword>
<dbReference type="EMBL" id="QXDJ01000002">
    <property type="protein sequence ID" value="RII35769.1"/>
    <property type="molecule type" value="Genomic_DNA"/>
</dbReference>
<dbReference type="GO" id="GO:0016491">
    <property type="term" value="F:oxidoreductase activity"/>
    <property type="evidence" value="ECO:0007669"/>
    <property type="project" value="UniProtKB-KW"/>
</dbReference>
<dbReference type="Pfam" id="PF00881">
    <property type="entry name" value="Nitroreductase"/>
    <property type="match status" value="1"/>
</dbReference>
<comment type="cofactor">
    <cofactor evidence="1">
        <name>FMN</name>
        <dbReference type="ChEBI" id="CHEBI:58210"/>
    </cofactor>
</comment>
<dbReference type="Proteomes" id="UP000265930">
    <property type="component" value="Unassembled WGS sequence"/>
</dbReference>
<gene>
    <name evidence="7" type="ORF">D2A34_09415</name>
</gene>
<evidence type="ECO:0000256" key="4">
    <source>
        <dbReference type="ARBA" id="ARBA00022643"/>
    </source>
</evidence>
<reference evidence="7 8" key="1">
    <citation type="submission" date="2018-08" db="EMBL/GenBank/DDBJ databases">
        <title>Genome of Clostridium chromiireducens C1, DSM12136.</title>
        <authorList>
            <person name="Xing M."/>
            <person name="Wei Y."/>
            <person name="Ang E.L."/>
            <person name="Zhao H."/>
            <person name="Zhang Y."/>
        </authorList>
    </citation>
    <scope>NUCLEOTIDE SEQUENCE [LARGE SCALE GENOMIC DNA]</scope>
    <source>
        <strain evidence="7 8">C1</strain>
    </source>
</reference>
<dbReference type="SUPFAM" id="SSF55469">
    <property type="entry name" value="FMN-dependent nitroreductase-like"/>
    <property type="match status" value="1"/>
</dbReference>
<name>A0A399ITY3_9CLOT</name>
<dbReference type="PANTHER" id="PTHR43673:SF2">
    <property type="entry name" value="NITROREDUCTASE"/>
    <property type="match status" value="1"/>
</dbReference>
<comment type="caution">
    <text evidence="7">The sequence shown here is derived from an EMBL/GenBank/DDBJ whole genome shotgun (WGS) entry which is preliminary data.</text>
</comment>
<evidence type="ECO:0000256" key="5">
    <source>
        <dbReference type="ARBA" id="ARBA00023002"/>
    </source>
</evidence>
<dbReference type="InterPro" id="IPR029479">
    <property type="entry name" value="Nitroreductase"/>
</dbReference>
<dbReference type="InterPro" id="IPR000415">
    <property type="entry name" value="Nitroreductase-like"/>
</dbReference>
<dbReference type="PANTHER" id="PTHR43673">
    <property type="entry name" value="NAD(P)H NITROREDUCTASE YDGI-RELATED"/>
    <property type="match status" value="1"/>
</dbReference>
<evidence type="ECO:0000259" key="6">
    <source>
        <dbReference type="Pfam" id="PF00881"/>
    </source>
</evidence>
<keyword evidence="4" id="KW-0288">FMN</keyword>
<protein>
    <submittedName>
        <fullName evidence="7">Nitroreductase family protein</fullName>
    </submittedName>
</protein>
<evidence type="ECO:0000256" key="1">
    <source>
        <dbReference type="ARBA" id="ARBA00001917"/>
    </source>
</evidence>
<sequence>MMSSKEIFEERRSINFFDTEKSLDDNLLKDIINLAALAPSAFNLQPWEIVAVKSKEAKEKLYRLSSNQPKVLEAPVTLIIAGDKNGYDKSNPIWDIFLKNFNGDEEKLANVQGYAYSLYGTSDERKIKFAESNAALLAMSIMYAAKSFGVDSHPMSGIDFEGIKKEFELDDNKTVVMTIALGYLDETKTLYPRAYRKNYEEIVKEV</sequence>
<proteinExistence type="inferred from homology"/>